<evidence type="ECO:0000259" key="2">
    <source>
        <dbReference type="PROSITE" id="PS50004"/>
    </source>
</evidence>
<dbReference type="GO" id="GO:0005886">
    <property type="term" value="C:plasma membrane"/>
    <property type="evidence" value="ECO:0007669"/>
    <property type="project" value="TreeGrafter"/>
</dbReference>
<dbReference type="GO" id="GO:0005544">
    <property type="term" value="F:calcium-dependent phospholipid binding"/>
    <property type="evidence" value="ECO:0007669"/>
    <property type="project" value="TreeGrafter"/>
</dbReference>
<evidence type="ECO:0000313" key="3">
    <source>
        <dbReference type="WBParaSite" id="maker-PairedContig_2574-snap-gene-0.19-mRNA-1"/>
    </source>
</evidence>
<dbReference type="PANTHER" id="PTHR10024:SF360">
    <property type="entry name" value="C2 DOMAIN-CONTAINING PROTEIN"/>
    <property type="match status" value="1"/>
</dbReference>
<dbReference type="STRING" id="6293.A0A1I8EKM2"/>
<dbReference type="Gene3D" id="2.60.40.150">
    <property type="entry name" value="C2 domain"/>
    <property type="match status" value="2"/>
</dbReference>
<feature type="domain" description="C2" evidence="2">
    <location>
        <begin position="103"/>
        <end position="216"/>
    </location>
</feature>
<dbReference type="Pfam" id="PF00168">
    <property type="entry name" value="C2"/>
    <property type="match status" value="2"/>
</dbReference>
<dbReference type="PANTHER" id="PTHR10024">
    <property type="entry name" value="SYNAPTOTAGMIN"/>
    <property type="match status" value="1"/>
</dbReference>
<reference evidence="3" key="1">
    <citation type="submission" date="2016-11" db="UniProtKB">
        <authorList>
            <consortium name="WormBaseParasite"/>
        </authorList>
    </citation>
    <scope>IDENTIFICATION</scope>
    <source>
        <strain evidence="3">pt0022</strain>
    </source>
</reference>
<proteinExistence type="predicted"/>
<dbReference type="SUPFAM" id="SSF49562">
    <property type="entry name" value="C2 domain (Calcium/lipid-binding domain, CaLB)"/>
    <property type="match status" value="2"/>
</dbReference>
<dbReference type="GO" id="GO:0005509">
    <property type="term" value="F:calcium ion binding"/>
    <property type="evidence" value="ECO:0007669"/>
    <property type="project" value="TreeGrafter"/>
</dbReference>
<dbReference type="GO" id="GO:0030672">
    <property type="term" value="C:synaptic vesicle membrane"/>
    <property type="evidence" value="ECO:0007669"/>
    <property type="project" value="TreeGrafter"/>
</dbReference>
<dbReference type="PROSITE" id="PS50004">
    <property type="entry name" value="C2"/>
    <property type="match status" value="2"/>
</dbReference>
<keyword evidence="1" id="KW-0677">Repeat</keyword>
<dbReference type="GO" id="GO:0030276">
    <property type="term" value="F:clathrin binding"/>
    <property type="evidence" value="ECO:0007669"/>
    <property type="project" value="TreeGrafter"/>
</dbReference>
<dbReference type="GO" id="GO:0030424">
    <property type="term" value="C:axon"/>
    <property type="evidence" value="ECO:0007669"/>
    <property type="project" value="TreeGrafter"/>
</dbReference>
<dbReference type="PRINTS" id="PR00399">
    <property type="entry name" value="SYNAPTOTAGMN"/>
</dbReference>
<dbReference type="GO" id="GO:0000149">
    <property type="term" value="F:SNARE binding"/>
    <property type="evidence" value="ECO:0007669"/>
    <property type="project" value="TreeGrafter"/>
</dbReference>
<dbReference type="WBParaSite" id="maker-PairedContig_2574-snap-gene-0.19-mRNA-1">
    <property type="protein sequence ID" value="maker-PairedContig_2574-snap-gene-0.19-mRNA-1"/>
    <property type="gene ID" value="maker-PairedContig_2574-snap-gene-0.19"/>
</dbReference>
<evidence type="ECO:0000256" key="1">
    <source>
        <dbReference type="ARBA" id="ARBA00022737"/>
    </source>
</evidence>
<dbReference type="GO" id="GO:0031045">
    <property type="term" value="C:dense core granule"/>
    <property type="evidence" value="ECO:0007669"/>
    <property type="project" value="TreeGrafter"/>
</dbReference>
<dbReference type="FunFam" id="2.60.40.150:FF:000222">
    <property type="entry name" value="SyNapTotagmin"/>
    <property type="match status" value="1"/>
</dbReference>
<dbReference type="GO" id="GO:0048488">
    <property type="term" value="P:synaptic vesicle endocytosis"/>
    <property type="evidence" value="ECO:0007669"/>
    <property type="project" value="TreeGrafter"/>
</dbReference>
<dbReference type="InterPro" id="IPR035892">
    <property type="entry name" value="C2_domain_sf"/>
</dbReference>
<dbReference type="InterPro" id="IPR000008">
    <property type="entry name" value="C2_dom"/>
</dbReference>
<protein>
    <submittedName>
        <fullName evidence="3">C2 domain-containing protein</fullName>
    </submittedName>
</protein>
<dbReference type="GO" id="GO:0001786">
    <property type="term" value="F:phosphatidylserine binding"/>
    <property type="evidence" value="ECO:0007669"/>
    <property type="project" value="TreeGrafter"/>
</dbReference>
<organism evidence="3">
    <name type="scientific">Wuchereria bancrofti</name>
    <dbReference type="NCBI Taxonomy" id="6293"/>
    <lineage>
        <taxon>Eukaryota</taxon>
        <taxon>Metazoa</taxon>
        <taxon>Ecdysozoa</taxon>
        <taxon>Nematoda</taxon>
        <taxon>Chromadorea</taxon>
        <taxon>Rhabditida</taxon>
        <taxon>Spirurina</taxon>
        <taxon>Spiruromorpha</taxon>
        <taxon>Filarioidea</taxon>
        <taxon>Onchocercidae</taxon>
        <taxon>Wuchereria</taxon>
    </lineage>
</organism>
<dbReference type="InterPro" id="IPR001565">
    <property type="entry name" value="Synaptotagmin"/>
</dbReference>
<dbReference type="GO" id="GO:0048791">
    <property type="term" value="P:calcium ion-regulated exocytosis of neurotransmitter"/>
    <property type="evidence" value="ECO:0007669"/>
    <property type="project" value="TreeGrafter"/>
</dbReference>
<sequence length="453" mass="53183">MLIEMYDFYQHQRSPLNDKKEYNNFSQETFCSRKNLCNKSLLSRVPSVTSFWNDMAESKHNGLPITPTFMDDKQAGNCQEDDECSVKHYESGFCEKSPDLCCVRGTLTFSLRYDFIHRVLMVHVIRANGIPAENSEPYVKLCLLPERRNQYKTRIFKNCSDPECNEMFSFDVSHANLSSRMLQFTVYNFVRFTRHGLVGNVILRDLFEKSELSTWTEHTMQIIGTPGKDDFGDLLVYLSYSIADRKLYVTVSKAYNLRPMDITDPYVKIEQIYQRRRVKARKTSIKRANLNPVYHECLEFDLPLNEIEGTNLLVRVMDWDRIGHDDLLGCCIIGNNSPMPEGRKQWMDCFRDLTINAICDDSDRQPIGTWYSILDEVPEEFRKLSHKDNYEQLIERIRKIVVECVNVQAVEIDAQVMRRNEAIILIMKMFRTLEIVRKEKKKEAQKSFLHLKF</sequence>
<accession>A0A1I8EKM2</accession>
<dbReference type="AlphaFoldDB" id="A0A1I8EKM2"/>
<name>A0A1I8EKM2_WUCBA</name>
<dbReference type="SMART" id="SM00239">
    <property type="entry name" value="C2"/>
    <property type="match status" value="2"/>
</dbReference>
<feature type="domain" description="C2" evidence="2">
    <location>
        <begin position="230"/>
        <end position="350"/>
    </location>
</feature>